<sequence length="106" mass="12538">MEGQISLFDFMAKEFQPGDWIEECCLGRELTFNEITDMVGKLIVMDMSTESHNWYKVVQVEKIVEGDSGRRRLVYYDGKRQRGLVDEIYFDPQRSRPEKTYTLKTD</sequence>
<dbReference type="RefSeq" id="WP_006771085.1">
    <property type="nucleotide sequence ID" value="NZ_BQNJ01000001.1"/>
</dbReference>
<dbReference type="Proteomes" id="UP001055091">
    <property type="component" value="Unassembled WGS sequence"/>
</dbReference>
<evidence type="ECO:0000313" key="1">
    <source>
        <dbReference type="EMBL" id="GKG99420.1"/>
    </source>
</evidence>
<dbReference type="GeneID" id="93152289"/>
<dbReference type="AlphaFoldDB" id="A0A413L5L7"/>
<name>A0A413L5L7_9FIRM</name>
<accession>A0A413L5L7</accession>
<comment type="caution">
    <text evidence="1">The sequence shown here is derived from an EMBL/GenBank/DDBJ whole genome shotgun (WGS) entry which is preliminary data.</text>
</comment>
<gene>
    <name evidence="1" type="ORF">CE91St55_14020</name>
</gene>
<proteinExistence type="predicted"/>
<evidence type="ECO:0000313" key="2">
    <source>
        <dbReference type="Proteomes" id="UP001055091"/>
    </source>
</evidence>
<reference evidence="1" key="1">
    <citation type="submission" date="2022-01" db="EMBL/GenBank/DDBJ databases">
        <title>Novel bile acid biosynthetic pathways are enriched in the microbiome of centenarians.</title>
        <authorList>
            <person name="Sato Y."/>
            <person name="Atarashi K."/>
            <person name="Plichta R.D."/>
            <person name="Arai Y."/>
            <person name="Sasajima S."/>
            <person name="Kearney M.S."/>
            <person name="Suda W."/>
            <person name="Takeshita K."/>
            <person name="Sasaki T."/>
            <person name="Okamoto S."/>
            <person name="Skelly N.A."/>
            <person name="Okamura Y."/>
            <person name="Vlamakis H."/>
            <person name="Li Y."/>
            <person name="Tanoue T."/>
            <person name="Takei H."/>
            <person name="Nittono H."/>
            <person name="Narushima S."/>
            <person name="Irie J."/>
            <person name="Itoh H."/>
            <person name="Moriya K."/>
            <person name="Sugiura Y."/>
            <person name="Suematsu M."/>
            <person name="Moritoki N."/>
            <person name="Shibata S."/>
            <person name="Littman R.D."/>
            <person name="Fischbach A.M."/>
            <person name="Uwamino Y."/>
            <person name="Inoue T."/>
            <person name="Honda A."/>
            <person name="Hattori M."/>
            <person name="Murai T."/>
            <person name="Xavier J.R."/>
            <person name="Hirose N."/>
            <person name="Honda K."/>
        </authorList>
    </citation>
    <scope>NUCLEOTIDE SEQUENCE</scope>
    <source>
        <strain evidence="1">CE91-St55</strain>
    </source>
</reference>
<organism evidence="1 2">
    <name type="scientific">Hungatella hathewayi</name>
    <dbReference type="NCBI Taxonomy" id="154046"/>
    <lineage>
        <taxon>Bacteria</taxon>
        <taxon>Bacillati</taxon>
        <taxon>Bacillota</taxon>
        <taxon>Clostridia</taxon>
        <taxon>Lachnospirales</taxon>
        <taxon>Lachnospiraceae</taxon>
        <taxon>Hungatella</taxon>
    </lineage>
</organism>
<protein>
    <submittedName>
        <fullName evidence="1">Uncharacterized protein</fullName>
    </submittedName>
</protein>
<dbReference type="EMBL" id="BQNJ01000001">
    <property type="protein sequence ID" value="GKG99420.1"/>
    <property type="molecule type" value="Genomic_DNA"/>
</dbReference>